<sequence>MSDPTRPDNSDASNQTPDQPAGTPPTPPADPAPVAPAEPTAPAAAADPTHAPAAPTAPAEPAYAAPAAPHSEGYAAPAGYLGAPQSPYAGTPGQSYGAGQPYGSAQPYGAGQPYGSDQPYGAGQPDASGQPYGAPGAPVPGAPDTRRKTLAIIGLSVAALGLVLSFIPFVTWFSGVFLLAGFVLGLIALINKKQGGKGFAIGAVAISVVGWIVSVVVSIASFGIIGQAAQNALDESRSSEIAGGEASDDEDAAEPAADAEEITVVESAFGRDALTDTWWYVVILDNPNPDHVFDFASVDVEALDASGTILDTANDYVTLLSGQTAVTGNFFDVGQGEIAKLDVRGPEASDAISSPADETGTFTIEGLAATSDDYSTSVSGTVAGTFQDEQELVNIVVVARAADGTIIGGQQTYVDRLPSDGTKVQFEVTFFTPLPADTKYEAYASL</sequence>
<dbReference type="Proteomes" id="UP001610861">
    <property type="component" value="Unassembled WGS sequence"/>
</dbReference>
<accession>A0ABW7Q3X9</accession>
<feature type="region of interest" description="Disordered" evidence="1">
    <location>
        <begin position="1"/>
        <end position="75"/>
    </location>
</feature>
<proteinExistence type="predicted"/>
<keyword evidence="2" id="KW-0812">Transmembrane</keyword>
<feature type="transmembrane region" description="Helical" evidence="2">
    <location>
        <begin position="198"/>
        <end position="225"/>
    </location>
</feature>
<dbReference type="RefSeq" id="WP_396639155.1">
    <property type="nucleotide sequence ID" value="NZ_JBIQWL010000001.1"/>
</dbReference>
<evidence type="ECO:0000256" key="2">
    <source>
        <dbReference type="SAM" id="Phobius"/>
    </source>
</evidence>
<organism evidence="3 4">
    <name type="scientific">Microbacterium alkaliflavum</name>
    <dbReference type="NCBI Taxonomy" id="3248839"/>
    <lineage>
        <taxon>Bacteria</taxon>
        <taxon>Bacillati</taxon>
        <taxon>Actinomycetota</taxon>
        <taxon>Actinomycetes</taxon>
        <taxon>Micrococcales</taxon>
        <taxon>Microbacteriaceae</taxon>
        <taxon>Microbacterium</taxon>
    </lineage>
</organism>
<keyword evidence="4" id="KW-1185">Reference proteome</keyword>
<gene>
    <name evidence="3" type="ORF">ACH3VR_02435</name>
</gene>
<reference evidence="3 4" key="1">
    <citation type="submission" date="2024-09" db="EMBL/GenBank/DDBJ databases">
        <authorList>
            <person name="Pan X."/>
        </authorList>
    </citation>
    <scope>NUCLEOTIDE SEQUENCE [LARGE SCALE GENOMIC DNA]</scope>
    <source>
        <strain evidence="3 4">B2969</strain>
    </source>
</reference>
<evidence type="ECO:0000256" key="1">
    <source>
        <dbReference type="SAM" id="MobiDB-lite"/>
    </source>
</evidence>
<keyword evidence="2" id="KW-1133">Transmembrane helix</keyword>
<evidence type="ECO:0000313" key="4">
    <source>
        <dbReference type="Proteomes" id="UP001610861"/>
    </source>
</evidence>
<feature type="region of interest" description="Disordered" evidence="1">
    <location>
        <begin position="91"/>
        <end position="140"/>
    </location>
</feature>
<evidence type="ECO:0000313" key="3">
    <source>
        <dbReference type="EMBL" id="MFH8249212.1"/>
    </source>
</evidence>
<protein>
    <recommendedName>
        <fullName evidence="5">DUF4190 domain-containing protein</fullName>
    </recommendedName>
</protein>
<feature type="compositionally biased region" description="Pro residues" evidence="1">
    <location>
        <begin position="22"/>
        <end position="36"/>
    </location>
</feature>
<keyword evidence="2" id="KW-0472">Membrane</keyword>
<evidence type="ECO:0008006" key="5">
    <source>
        <dbReference type="Google" id="ProtNLM"/>
    </source>
</evidence>
<feature type="transmembrane region" description="Helical" evidence="2">
    <location>
        <begin position="173"/>
        <end position="191"/>
    </location>
</feature>
<dbReference type="EMBL" id="JBIQWL010000001">
    <property type="protein sequence ID" value="MFH8249212.1"/>
    <property type="molecule type" value="Genomic_DNA"/>
</dbReference>
<comment type="caution">
    <text evidence="3">The sequence shown here is derived from an EMBL/GenBank/DDBJ whole genome shotgun (WGS) entry which is preliminary data.</text>
</comment>
<feature type="compositionally biased region" description="Low complexity" evidence="1">
    <location>
        <begin position="37"/>
        <end position="75"/>
    </location>
</feature>
<feature type="transmembrane region" description="Helical" evidence="2">
    <location>
        <begin position="150"/>
        <end position="167"/>
    </location>
</feature>
<name>A0ABW7Q3X9_9MICO</name>